<gene>
    <name evidence="5" type="ORF">WJX75_005329</name>
</gene>
<sequence>MLTASTAAPNIVFSRKALVPADAEQVNHIYALIGGAPLASLGALPASPPEALAGSVPRMMERLHLGGPFLQQMERPAPEQPLMGEAPAGGPAAQGNTENGASLNGASYSKGSNGASNGTSANGVVLEADFTDSHSGNGKSKTLLDLSETEPVAVVNGASSARNGNGAAPVAVERTENGNGSGWADPCDVGQLEACAQERLAEQDAAATSGRDASEEELGKATARSPYQAPGGRWSNFRTYSVWQRTFMIWGFAFRFFFKLWLVGRKFTYGKKGMTEERVSERRRTLAAWLREGLVKLGPTFIKIGQQFSTRVDVLSPEFVKELEMLQDNVPAFSSAAAVATVERGLGKPILEVFEEFQLEPIAAASLGQVHLARVDGERVVVKVQRPYLKEIFDVDLKNIRVLAQILQNVDPKSDGAARDWVAIYDECSRILYQEIDYELEGQNADKFRVNFQNTPWIKVPKVLWKYTAQQVLTMEYAPGVKINRTAEIEAMGVDRKELARRTVECYLQQLLTYGFFHADPHPGNIAVDAEGGGRLIYYDFGMMGSIPGDVRAGLLELFYGVYQKDPDRCIEALMSMGVLVPGGDRVAIRRTAVFFLKSFEERLQQQREEAASNPEYGNSFKGQLSKDEKKARRKQILANIGEDLLVASADKPFRFPATFTFVVRSFTVLDGIGKGLDPRFDISEIAAPYARSLILEAKPQFAKLQQDFNKRLATQNRAVVNLFRGPNMIEDVAMTMRRLEDGDLKLRVRALDSERALNRVLANQSMMTSMLLAGTMLNIGTLFSVSAMASAATASFVGASVFGFFSLVNFLKVRNLEKKEAQLMGA</sequence>
<dbReference type="Proteomes" id="UP001491310">
    <property type="component" value="Unassembled WGS sequence"/>
</dbReference>
<comment type="similarity">
    <text evidence="1">Belongs to the protein kinase superfamily. ADCK protein kinase family.</text>
</comment>
<dbReference type="Pfam" id="PF03109">
    <property type="entry name" value="ABC1"/>
    <property type="match status" value="1"/>
</dbReference>
<feature type="region of interest" description="Disordered" evidence="2">
    <location>
        <begin position="200"/>
        <end position="229"/>
    </location>
</feature>
<keyword evidence="3" id="KW-1133">Transmembrane helix</keyword>
<name>A0ABR2Z342_9CHLO</name>
<feature type="domain" description="ABC1 atypical kinase-like" evidence="4">
    <location>
        <begin position="326"/>
        <end position="573"/>
    </location>
</feature>
<dbReference type="InterPro" id="IPR050154">
    <property type="entry name" value="UbiB_kinase"/>
</dbReference>
<evidence type="ECO:0000256" key="3">
    <source>
        <dbReference type="SAM" id="Phobius"/>
    </source>
</evidence>
<feature type="compositionally biased region" description="Polar residues" evidence="2">
    <location>
        <begin position="96"/>
        <end position="117"/>
    </location>
</feature>
<keyword evidence="3" id="KW-0472">Membrane</keyword>
<keyword evidence="3" id="KW-0812">Transmembrane</keyword>
<protein>
    <recommendedName>
        <fullName evidence="4">ABC1 atypical kinase-like domain-containing protein</fullName>
    </recommendedName>
</protein>
<evidence type="ECO:0000313" key="6">
    <source>
        <dbReference type="Proteomes" id="UP001491310"/>
    </source>
</evidence>
<keyword evidence="6" id="KW-1185">Reference proteome</keyword>
<reference evidence="5 6" key="1">
    <citation type="journal article" date="2024" name="Nat. Commun.">
        <title>Phylogenomics reveals the evolutionary origins of lichenization in chlorophyte algae.</title>
        <authorList>
            <person name="Puginier C."/>
            <person name="Libourel C."/>
            <person name="Otte J."/>
            <person name="Skaloud P."/>
            <person name="Haon M."/>
            <person name="Grisel S."/>
            <person name="Petersen M."/>
            <person name="Berrin J.G."/>
            <person name="Delaux P.M."/>
            <person name="Dal Grande F."/>
            <person name="Keller J."/>
        </authorList>
    </citation>
    <scope>NUCLEOTIDE SEQUENCE [LARGE SCALE GENOMIC DNA]</scope>
    <source>
        <strain evidence="5 6">SAG 216-7</strain>
    </source>
</reference>
<accession>A0ABR2Z342</accession>
<comment type="caution">
    <text evidence="5">The sequence shown here is derived from an EMBL/GenBank/DDBJ whole genome shotgun (WGS) entry which is preliminary data.</text>
</comment>
<dbReference type="PANTHER" id="PTHR10566:SF115">
    <property type="entry name" value="PROTEIN ACTIVITY OF BC1 COMPLEX KINASE 8, CHLOROPLASTIC"/>
    <property type="match status" value="1"/>
</dbReference>
<proteinExistence type="inferred from homology"/>
<feature type="region of interest" description="Disordered" evidence="2">
    <location>
        <begin position="79"/>
        <end position="117"/>
    </location>
</feature>
<dbReference type="CDD" id="cd05121">
    <property type="entry name" value="ABC1_ADCK3-like"/>
    <property type="match status" value="1"/>
</dbReference>
<organism evidence="5 6">
    <name type="scientific">Coccomyxa subellipsoidea</name>
    <dbReference type="NCBI Taxonomy" id="248742"/>
    <lineage>
        <taxon>Eukaryota</taxon>
        <taxon>Viridiplantae</taxon>
        <taxon>Chlorophyta</taxon>
        <taxon>core chlorophytes</taxon>
        <taxon>Trebouxiophyceae</taxon>
        <taxon>Trebouxiophyceae incertae sedis</taxon>
        <taxon>Coccomyxaceae</taxon>
        <taxon>Coccomyxa</taxon>
    </lineage>
</organism>
<feature type="compositionally biased region" description="Low complexity" evidence="2">
    <location>
        <begin position="84"/>
        <end position="95"/>
    </location>
</feature>
<feature type="transmembrane region" description="Helical" evidence="3">
    <location>
        <begin position="792"/>
        <end position="812"/>
    </location>
</feature>
<dbReference type="InterPro" id="IPR004147">
    <property type="entry name" value="ABC1_dom"/>
</dbReference>
<evidence type="ECO:0000256" key="1">
    <source>
        <dbReference type="ARBA" id="ARBA00009670"/>
    </source>
</evidence>
<evidence type="ECO:0000313" key="5">
    <source>
        <dbReference type="EMBL" id="KAK9918609.1"/>
    </source>
</evidence>
<dbReference type="InterPro" id="IPR011009">
    <property type="entry name" value="Kinase-like_dom_sf"/>
</dbReference>
<evidence type="ECO:0000256" key="2">
    <source>
        <dbReference type="SAM" id="MobiDB-lite"/>
    </source>
</evidence>
<dbReference type="SUPFAM" id="SSF56112">
    <property type="entry name" value="Protein kinase-like (PK-like)"/>
    <property type="match status" value="1"/>
</dbReference>
<dbReference type="PANTHER" id="PTHR10566">
    <property type="entry name" value="CHAPERONE-ACTIVITY OF BC1 COMPLEX CABC1 -RELATED"/>
    <property type="match status" value="1"/>
</dbReference>
<dbReference type="EMBL" id="JALJOT010000001">
    <property type="protein sequence ID" value="KAK9918609.1"/>
    <property type="molecule type" value="Genomic_DNA"/>
</dbReference>
<evidence type="ECO:0000259" key="4">
    <source>
        <dbReference type="Pfam" id="PF03109"/>
    </source>
</evidence>